<dbReference type="RefSeq" id="WP_136962999.1">
    <property type="nucleotide sequence ID" value="NZ_CP039690.1"/>
</dbReference>
<evidence type="ECO:0000313" key="1">
    <source>
        <dbReference type="EMBL" id="QCI67569.1"/>
    </source>
</evidence>
<evidence type="ECO:0008006" key="3">
    <source>
        <dbReference type="Google" id="ProtNLM"/>
    </source>
</evidence>
<accession>A0A4D7B1I4</accession>
<dbReference type="KEGG" id="pstg:E8M01_27100"/>
<name>A0A4D7B1I4_9HYPH</name>
<organism evidence="1 2">
    <name type="scientific">Phreatobacter stygius</name>
    <dbReference type="NCBI Taxonomy" id="1940610"/>
    <lineage>
        <taxon>Bacteria</taxon>
        <taxon>Pseudomonadati</taxon>
        <taxon>Pseudomonadota</taxon>
        <taxon>Alphaproteobacteria</taxon>
        <taxon>Hyphomicrobiales</taxon>
        <taxon>Phreatobacteraceae</taxon>
        <taxon>Phreatobacter</taxon>
    </lineage>
</organism>
<dbReference type="Gene3D" id="3.10.450.50">
    <property type="match status" value="1"/>
</dbReference>
<dbReference type="SUPFAM" id="SSF54427">
    <property type="entry name" value="NTF2-like"/>
    <property type="match status" value="1"/>
</dbReference>
<dbReference type="Proteomes" id="UP000298781">
    <property type="component" value="Chromosome"/>
</dbReference>
<gene>
    <name evidence="1" type="ORF">E8M01_27100</name>
</gene>
<dbReference type="EMBL" id="CP039690">
    <property type="protein sequence ID" value="QCI67569.1"/>
    <property type="molecule type" value="Genomic_DNA"/>
</dbReference>
<reference evidence="1 2" key="1">
    <citation type="submission" date="2019-04" db="EMBL/GenBank/DDBJ databases">
        <title>Phreatobacter aquaticus sp. nov.</title>
        <authorList>
            <person name="Choi A."/>
        </authorList>
    </citation>
    <scope>NUCLEOTIDE SEQUENCE [LARGE SCALE GENOMIC DNA]</scope>
    <source>
        <strain evidence="1 2">KCTC 52518</strain>
    </source>
</reference>
<proteinExistence type="predicted"/>
<dbReference type="AlphaFoldDB" id="A0A4D7B1I4"/>
<sequence>MSQAASNPTPLSPAQAQALAERYVAVWNEKNPAARRRQIAELWAPKGEHFVKTREVRGYEALEARVTGSHETNVVSKNQHFRVVANAQALQDTITFNWEMVANGTGEVTAVGLEFLHLDGAGRILVDYQFMVA</sequence>
<evidence type="ECO:0000313" key="2">
    <source>
        <dbReference type="Proteomes" id="UP000298781"/>
    </source>
</evidence>
<dbReference type="InterPro" id="IPR032710">
    <property type="entry name" value="NTF2-like_dom_sf"/>
</dbReference>
<dbReference type="OrthoDB" id="9808719at2"/>
<keyword evidence="2" id="KW-1185">Reference proteome</keyword>
<protein>
    <recommendedName>
        <fullName evidence="3">Nuclear transport factor 2 family protein</fullName>
    </recommendedName>
</protein>